<gene>
    <name evidence="1" type="ORF">SAMN02745172_03684</name>
</gene>
<evidence type="ECO:0000313" key="1">
    <source>
        <dbReference type="EMBL" id="SHO67022.1"/>
    </source>
</evidence>
<dbReference type="STRING" id="1123029.SAMN02745172_03684"/>
<proteinExistence type="predicted"/>
<accession>A0A1M7ZQC7</accession>
<dbReference type="Proteomes" id="UP000186406">
    <property type="component" value="Unassembled WGS sequence"/>
</dbReference>
<dbReference type="OrthoDB" id="7060496at2"/>
<sequence length="350" mass="38115">MIQRLPPAGVLERTARSLALATPAVAESLVAQALRRAVSALAPCSRAEALRFVRQPLDGLMAVTDEWYEDLLDALIAYGDVLEVTRQEQDAWRTGRLVLRPAPPSFVRRANGDLIILGVAGDQPTALLGELAERLEYRGPLRTLREAGAVDLLKALGLVELPETAWLRAPVTASAQGYAELNRGEVLKTPLATAPLDGLSLIDPGRPVTYYSGRWRPPASGDTGVFIARRQQLFGLRPWCLVELEGGAPRRLHDLVATDNRERPCDLAWRIQAAFDASAGRPQQVQATRTRAAVELAFFSPLPAFAERRLALKGEKSARAGCLFAYTLPPAAAADELDALSEKLWLMETS</sequence>
<dbReference type="AlphaFoldDB" id="A0A1M7ZQC7"/>
<dbReference type="EMBL" id="FRXO01000009">
    <property type="protein sequence ID" value="SHO67022.1"/>
    <property type="molecule type" value="Genomic_DNA"/>
</dbReference>
<protein>
    <submittedName>
        <fullName evidence="1">Uncharacterized protein</fullName>
    </submittedName>
</protein>
<organism evidence="1 2">
    <name type="scientific">Pseudoxanthobacter soli DSM 19599</name>
    <dbReference type="NCBI Taxonomy" id="1123029"/>
    <lineage>
        <taxon>Bacteria</taxon>
        <taxon>Pseudomonadati</taxon>
        <taxon>Pseudomonadota</taxon>
        <taxon>Alphaproteobacteria</taxon>
        <taxon>Hyphomicrobiales</taxon>
        <taxon>Segnochrobactraceae</taxon>
        <taxon>Pseudoxanthobacter</taxon>
    </lineage>
</organism>
<evidence type="ECO:0000313" key="2">
    <source>
        <dbReference type="Proteomes" id="UP000186406"/>
    </source>
</evidence>
<dbReference type="RefSeq" id="WP_073631418.1">
    <property type="nucleotide sequence ID" value="NZ_FRXO01000009.1"/>
</dbReference>
<reference evidence="1 2" key="1">
    <citation type="submission" date="2016-12" db="EMBL/GenBank/DDBJ databases">
        <authorList>
            <person name="Song W.-J."/>
            <person name="Kurnit D.M."/>
        </authorList>
    </citation>
    <scope>NUCLEOTIDE SEQUENCE [LARGE SCALE GENOMIC DNA]</scope>
    <source>
        <strain evidence="1 2">DSM 19599</strain>
    </source>
</reference>
<name>A0A1M7ZQC7_9HYPH</name>
<keyword evidence="2" id="KW-1185">Reference proteome</keyword>